<dbReference type="Pfam" id="PF17919">
    <property type="entry name" value="RT_RNaseH_2"/>
    <property type="match status" value="1"/>
</dbReference>
<dbReference type="Proteomes" id="UP000694925">
    <property type="component" value="Unplaced"/>
</dbReference>
<dbReference type="GO" id="GO:0008270">
    <property type="term" value="F:zinc ion binding"/>
    <property type="evidence" value="ECO:0007669"/>
    <property type="project" value="UniProtKB-KW"/>
</dbReference>
<dbReference type="PROSITE" id="PS50878">
    <property type="entry name" value="RT_POL"/>
    <property type="match status" value="1"/>
</dbReference>
<dbReference type="GeneID" id="108630103"/>
<dbReference type="PANTHER" id="PTHR37984">
    <property type="entry name" value="PROTEIN CBG26694"/>
    <property type="match status" value="1"/>
</dbReference>
<evidence type="ECO:0000313" key="12">
    <source>
        <dbReference type="Proteomes" id="UP000694925"/>
    </source>
</evidence>
<keyword evidence="5" id="KW-0229">DNA integration</keyword>
<feature type="region of interest" description="Disordered" evidence="9">
    <location>
        <begin position="114"/>
        <end position="141"/>
    </location>
</feature>
<dbReference type="PANTHER" id="PTHR37984:SF5">
    <property type="entry name" value="PROTEIN NYNRIN-LIKE"/>
    <property type="match status" value="1"/>
</dbReference>
<dbReference type="InterPro" id="IPR036875">
    <property type="entry name" value="Znf_CCHC_sf"/>
</dbReference>
<dbReference type="InterPro" id="IPR043502">
    <property type="entry name" value="DNA/RNA_pol_sf"/>
</dbReference>
<evidence type="ECO:0000313" key="13">
    <source>
        <dbReference type="RefSeq" id="XP_017888656.1"/>
    </source>
</evidence>
<feature type="compositionally biased region" description="Polar residues" evidence="9">
    <location>
        <begin position="118"/>
        <end position="127"/>
    </location>
</feature>
<dbReference type="Gene3D" id="3.30.70.270">
    <property type="match status" value="2"/>
</dbReference>
<dbReference type="InterPro" id="IPR001878">
    <property type="entry name" value="Znf_CCHC"/>
</dbReference>
<dbReference type="EC" id="2.7.7.49" evidence="1"/>
<dbReference type="PROSITE" id="PS50158">
    <property type="entry name" value="ZF_CCHC"/>
    <property type="match status" value="1"/>
</dbReference>
<feature type="domain" description="CCHC-type" evidence="10">
    <location>
        <begin position="362"/>
        <end position="376"/>
    </location>
</feature>
<dbReference type="GO" id="GO:0004190">
    <property type="term" value="F:aspartic-type endopeptidase activity"/>
    <property type="evidence" value="ECO:0007669"/>
    <property type="project" value="UniProtKB-KW"/>
</dbReference>
<feature type="compositionally biased region" description="Acidic residues" evidence="9">
    <location>
        <begin position="130"/>
        <end position="141"/>
    </location>
</feature>
<dbReference type="InterPro" id="IPR001969">
    <property type="entry name" value="Aspartic_peptidase_AS"/>
</dbReference>
<dbReference type="RefSeq" id="XP_017888656.1">
    <property type="nucleotide sequence ID" value="XM_018033167.1"/>
</dbReference>
<dbReference type="GO" id="GO:0003677">
    <property type="term" value="F:DNA binding"/>
    <property type="evidence" value="ECO:0007669"/>
    <property type="project" value="UniProtKB-KW"/>
</dbReference>
<accession>A0AAJ7JAV9</accession>
<dbReference type="KEGG" id="ccal:108630103"/>
<dbReference type="AlphaFoldDB" id="A0AAJ7JAV9"/>
<evidence type="ECO:0000256" key="5">
    <source>
        <dbReference type="ARBA" id="ARBA00022908"/>
    </source>
</evidence>
<keyword evidence="2" id="KW-0645">Protease</keyword>
<proteinExistence type="predicted"/>
<feature type="compositionally biased region" description="Basic and acidic residues" evidence="9">
    <location>
        <begin position="309"/>
        <end position="326"/>
    </location>
</feature>
<evidence type="ECO:0000256" key="7">
    <source>
        <dbReference type="ARBA" id="ARBA00023268"/>
    </source>
</evidence>
<keyword evidence="7" id="KW-0511">Multifunctional enzyme</keyword>
<evidence type="ECO:0000256" key="1">
    <source>
        <dbReference type="ARBA" id="ARBA00012493"/>
    </source>
</evidence>
<feature type="region of interest" description="Disordered" evidence="9">
    <location>
        <begin position="309"/>
        <end position="328"/>
    </location>
</feature>
<evidence type="ECO:0000256" key="2">
    <source>
        <dbReference type="ARBA" id="ARBA00022670"/>
    </source>
</evidence>
<evidence type="ECO:0000259" key="11">
    <source>
        <dbReference type="PROSITE" id="PS50878"/>
    </source>
</evidence>
<dbReference type="Gene3D" id="1.10.340.70">
    <property type="match status" value="1"/>
</dbReference>
<dbReference type="Pfam" id="PF00078">
    <property type="entry name" value="RVT_1"/>
    <property type="match status" value="1"/>
</dbReference>
<dbReference type="GO" id="GO:0003964">
    <property type="term" value="F:RNA-directed DNA polymerase activity"/>
    <property type="evidence" value="ECO:0007669"/>
    <property type="project" value="UniProtKB-EC"/>
</dbReference>
<keyword evidence="8" id="KW-0863">Zinc-finger</keyword>
<name>A0AAJ7JAV9_9HYME</name>
<dbReference type="Pfam" id="PF17921">
    <property type="entry name" value="Integrase_H2C2"/>
    <property type="match status" value="1"/>
</dbReference>
<dbReference type="InterPro" id="IPR050951">
    <property type="entry name" value="Retrovirus_Pol_polyprotein"/>
</dbReference>
<organism evidence="12 13">
    <name type="scientific">Ceratina calcarata</name>
    <dbReference type="NCBI Taxonomy" id="156304"/>
    <lineage>
        <taxon>Eukaryota</taxon>
        <taxon>Metazoa</taxon>
        <taxon>Ecdysozoa</taxon>
        <taxon>Arthropoda</taxon>
        <taxon>Hexapoda</taxon>
        <taxon>Insecta</taxon>
        <taxon>Pterygota</taxon>
        <taxon>Neoptera</taxon>
        <taxon>Endopterygota</taxon>
        <taxon>Hymenoptera</taxon>
        <taxon>Apocrita</taxon>
        <taxon>Aculeata</taxon>
        <taxon>Apoidea</taxon>
        <taxon>Anthophila</taxon>
        <taxon>Apidae</taxon>
        <taxon>Ceratina</taxon>
        <taxon>Zadontomerus</taxon>
    </lineage>
</organism>
<dbReference type="PROSITE" id="PS00141">
    <property type="entry name" value="ASP_PROTEASE"/>
    <property type="match status" value="1"/>
</dbReference>
<dbReference type="GO" id="GO:0006508">
    <property type="term" value="P:proteolysis"/>
    <property type="evidence" value="ECO:0007669"/>
    <property type="project" value="UniProtKB-KW"/>
</dbReference>
<dbReference type="CDD" id="cd09274">
    <property type="entry name" value="RNase_HI_RT_Ty3"/>
    <property type="match status" value="1"/>
</dbReference>
<gene>
    <name evidence="13" type="primary">LOC108630103</name>
</gene>
<reference evidence="13" key="1">
    <citation type="submission" date="2025-08" db="UniProtKB">
        <authorList>
            <consortium name="RefSeq"/>
        </authorList>
    </citation>
    <scope>IDENTIFICATION</scope>
    <source>
        <tissue evidence="13">Whole body</tissue>
    </source>
</reference>
<keyword evidence="8" id="KW-0862">Zinc</keyword>
<dbReference type="InterPro" id="IPR041577">
    <property type="entry name" value="RT_RNaseH_2"/>
</dbReference>
<keyword evidence="12" id="KW-1185">Reference proteome</keyword>
<dbReference type="InterPro" id="IPR043128">
    <property type="entry name" value="Rev_trsase/Diguanyl_cyclase"/>
</dbReference>
<keyword evidence="6" id="KW-0238">DNA-binding</keyword>
<dbReference type="FunFam" id="3.30.70.270:FF:000020">
    <property type="entry name" value="Transposon Tf2-6 polyprotein-like Protein"/>
    <property type="match status" value="1"/>
</dbReference>
<dbReference type="InterPro" id="IPR000477">
    <property type="entry name" value="RT_dom"/>
</dbReference>
<dbReference type="Gene3D" id="3.10.10.10">
    <property type="entry name" value="HIV Type 1 Reverse Transcriptase, subunit A, domain 1"/>
    <property type="match status" value="1"/>
</dbReference>
<dbReference type="GO" id="GO:0015074">
    <property type="term" value="P:DNA integration"/>
    <property type="evidence" value="ECO:0007669"/>
    <property type="project" value="UniProtKB-KW"/>
</dbReference>
<evidence type="ECO:0000256" key="8">
    <source>
        <dbReference type="PROSITE-ProRule" id="PRU00047"/>
    </source>
</evidence>
<dbReference type="SMART" id="SM00343">
    <property type="entry name" value="ZnF_C2HC"/>
    <property type="match status" value="2"/>
</dbReference>
<evidence type="ECO:0000259" key="10">
    <source>
        <dbReference type="PROSITE" id="PS50158"/>
    </source>
</evidence>
<evidence type="ECO:0000256" key="4">
    <source>
        <dbReference type="ARBA" id="ARBA00022842"/>
    </source>
</evidence>
<evidence type="ECO:0000256" key="6">
    <source>
        <dbReference type="ARBA" id="ARBA00023125"/>
    </source>
</evidence>
<dbReference type="SUPFAM" id="SSF57756">
    <property type="entry name" value="Retrovirus zinc finger-like domains"/>
    <property type="match status" value="1"/>
</dbReference>
<evidence type="ECO:0000256" key="9">
    <source>
        <dbReference type="SAM" id="MobiDB-lite"/>
    </source>
</evidence>
<dbReference type="Gene3D" id="4.10.60.10">
    <property type="entry name" value="Zinc finger, CCHC-type"/>
    <property type="match status" value="1"/>
</dbReference>
<keyword evidence="8" id="KW-0479">Metal-binding</keyword>
<keyword evidence="4" id="KW-0460">Magnesium</keyword>
<keyword evidence="3" id="KW-0378">Hydrolase</keyword>
<evidence type="ECO:0000256" key="3">
    <source>
        <dbReference type="ARBA" id="ARBA00022750"/>
    </source>
</evidence>
<protein>
    <recommendedName>
        <fullName evidence="1">RNA-directed DNA polymerase</fullName>
        <ecNumber evidence="1">2.7.7.49</ecNumber>
    </recommendedName>
</protein>
<dbReference type="CDD" id="cd01647">
    <property type="entry name" value="RT_LTR"/>
    <property type="match status" value="1"/>
</dbReference>
<keyword evidence="3" id="KW-0064">Aspartyl protease</keyword>
<dbReference type="SUPFAM" id="SSF56672">
    <property type="entry name" value="DNA/RNA polymerases"/>
    <property type="match status" value="1"/>
</dbReference>
<feature type="domain" description="Reverse transcriptase" evidence="11">
    <location>
        <begin position="557"/>
        <end position="737"/>
    </location>
</feature>
<dbReference type="InterPro" id="IPR041588">
    <property type="entry name" value="Integrase_H2C2"/>
</dbReference>
<dbReference type="Pfam" id="PF14223">
    <property type="entry name" value="Retrotran_gag_2"/>
    <property type="match status" value="1"/>
</dbReference>
<sequence>MEAYLGQINQTVAELANVDTQVEDGDLAMIILCGLPEEWDMVISTLCNVPEEEFKPSIVKRRILAEAERGKETLEKLFKMSNEESDTGNDVVAQRSSLNDKLREVEMMKNRLRVALPSGTSRSKGGTESSDSEDEDDQDDDQELHRGMQTLTFKDVEESISTFSGDNNENVRYWLQEFEDMAKLCEWNGVQKVIYAKRLLRGSAKLFVNYEKCCRKWSEMKQALISKFSQSVDAHKIHKKLSRRFKKSNESYQEYIYQMLEIGKQADMEIAAIIKYIINGVQDDESNKMILYGARTIRELKQKFESYEAMKENSRTKSRKAEEKTKKPACRVAGQENVRRCFLWGDRSHLSASCPTKNKVMKCFKCQEYGHVASACSGANKPLKDVSSTSEDSRKKRLKEVQIEHCKLVVLVDSGSDLSLMRADHYVRIDDTIYPINIHVLPDALTPHGLILGTDFFDSVELVMKGEEIIIEKLDVPEVFSMNTETTVHEVDLSHIVVSEHKEAVKELIENYKPDKTCEVGITMNIILSDDIPVHQRPRRLSPGEKDEVNNQIALWLEDGIIQRCHSDYASPIVLVKKKNGSTRICVDYRQLNKRIIKDRYPLPLIEDELDSLQGAKVFSTLDLKNGFFHVSIEENSRKYTAFVIPNGHYEFLKVPFGLCNSPAVFQKFIHAVFSKVITAGIARTYLDDIIVLVSDTVSVIENLRTVLSVASQHGLVINWSKCNLLQTRVEFLGHIVENGHVQPSEDKTKAVIKFPKPQFIKDVQSFLGLTGYFRKFIHQYSVIARPLSNLLKKDSKFKFETAEQEAFDKLKLILSGMPGMKLYCMGAETELHTDASSLGYGAILMQRDNEDGIFHPVYYASGKTTPAEEKYPSYELEVLAIIKSLRKFRVYLLGIPFTIVTDCQAFALTMNKKDLCWKKTIVELLLDCVMLKKKMLSYIKFVTMLNNTERRMQTQVVRQAHERGHFGVTKTEDLIKRDYWFKGMRQQSENMIKMREDPEIKQMIEEEWITMFNAERDEIRARAKEKIAEVQAQNRKTFNKNRKEATEYTRGQLVAIKRTQAAPGLKFHSKYLGPYRVTKLLRNNRYMVQKVGEHEGPQMTSTAADYMKT</sequence>